<dbReference type="InterPro" id="IPR007024">
    <property type="entry name" value="BLUF_domain"/>
</dbReference>
<dbReference type="RefSeq" id="WP_249056651.1">
    <property type="nucleotide sequence ID" value="NZ_JALZWP010000003.1"/>
</dbReference>
<proteinExistence type="predicted"/>
<dbReference type="PROSITE" id="PS50925">
    <property type="entry name" value="BLUF"/>
    <property type="match status" value="1"/>
</dbReference>
<evidence type="ECO:0000313" key="3">
    <source>
        <dbReference type="Proteomes" id="UP001202550"/>
    </source>
</evidence>
<dbReference type="EMBL" id="JALZWP010000003">
    <property type="protein sequence ID" value="MCL1627895.1"/>
    <property type="molecule type" value="Genomic_DNA"/>
</dbReference>
<evidence type="ECO:0000313" key="2">
    <source>
        <dbReference type="EMBL" id="MCL1627895.1"/>
    </source>
</evidence>
<name>A0ABT0M0H1_9RHOB</name>
<dbReference type="Pfam" id="PF04940">
    <property type="entry name" value="BLUF"/>
    <property type="match status" value="1"/>
</dbReference>
<dbReference type="SUPFAM" id="SSF54975">
    <property type="entry name" value="Acylphosphatase/BLUF domain-like"/>
    <property type="match status" value="1"/>
</dbReference>
<evidence type="ECO:0000259" key="1">
    <source>
        <dbReference type="PROSITE" id="PS50925"/>
    </source>
</evidence>
<dbReference type="SMART" id="SM01034">
    <property type="entry name" value="BLUF"/>
    <property type="match status" value="1"/>
</dbReference>
<comment type="caution">
    <text evidence="2">The sequence shown here is derived from an EMBL/GenBank/DDBJ whole genome shotgun (WGS) entry which is preliminary data.</text>
</comment>
<gene>
    <name evidence="2" type="ORF">M3N55_04060</name>
</gene>
<dbReference type="Gene3D" id="3.30.70.100">
    <property type="match status" value="1"/>
</dbReference>
<feature type="domain" description="BLUF" evidence="1">
    <location>
        <begin position="13"/>
        <end position="103"/>
    </location>
</feature>
<dbReference type="Proteomes" id="UP001202550">
    <property type="component" value="Unassembled WGS sequence"/>
</dbReference>
<organism evidence="2 3">
    <name type="scientific">Roseinatronobacter domitianus</name>
    <dbReference type="NCBI Taxonomy" id="2940293"/>
    <lineage>
        <taxon>Bacteria</taxon>
        <taxon>Pseudomonadati</taxon>
        <taxon>Pseudomonadota</taxon>
        <taxon>Alphaproteobacteria</taxon>
        <taxon>Rhodobacterales</taxon>
        <taxon>Paracoccaceae</taxon>
        <taxon>Roseinatronobacter</taxon>
    </lineage>
</organism>
<sequence length="150" mass="17059">MLAQAAKGLPMSVYRAIYTSRPFGFDSNTLNSILVHAQHANPSVGITGALICREDVYLQLLEGPEDAVRNVMERIRRDDRHVEFQVHVEHTVPERMFGKWAMLHDPAATWIWSRSEVRDDAIERTTEAEVEGFFERLRDKMDTAGAGMSD</sequence>
<accession>A0ABT0M0H1</accession>
<dbReference type="InterPro" id="IPR036046">
    <property type="entry name" value="Acylphosphatase-like_dom_sf"/>
</dbReference>
<reference evidence="2 3" key="1">
    <citation type="submission" date="2022-05" db="EMBL/GenBank/DDBJ databases">
        <title>Seasonal and diel survey of microbial diversity of the Tyrrhenian coast.</title>
        <authorList>
            <person name="Gattoni G."/>
            <person name="Corral P."/>
        </authorList>
    </citation>
    <scope>NUCLEOTIDE SEQUENCE [LARGE SCALE GENOMIC DNA]</scope>
    <source>
        <strain evidence="2 3">V10</strain>
    </source>
</reference>
<keyword evidence="3" id="KW-1185">Reference proteome</keyword>
<protein>
    <submittedName>
        <fullName evidence="2">BLUF domain-containing protein</fullName>
    </submittedName>
</protein>